<evidence type="ECO:0000313" key="5">
    <source>
        <dbReference type="Proteomes" id="UP001138921"/>
    </source>
</evidence>
<dbReference type="EMBL" id="JAFLWW010000004">
    <property type="protein sequence ID" value="MBT1157208.1"/>
    <property type="molecule type" value="Genomic_DNA"/>
</dbReference>
<evidence type="ECO:0000259" key="3">
    <source>
        <dbReference type="Pfam" id="PF01370"/>
    </source>
</evidence>
<comment type="pathway">
    <text evidence="1">Bacterial outer membrane biogenesis; LPS O-antigen biosynthesis.</text>
</comment>
<dbReference type="AlphaFoldDB" id="A0A9X1ACA6"/>
<evidence type="ECO:0000256" key="2">
    <source>
        <dbReference type="ARBA" id="ARBA00007637"/>
    </source>
</evidence>
<feature type="domain" description="NAD-dependent epimerase/dehydratase" evidence="3">
    <location>
        <begin position="4"/>
        <end position="230"/>
    </location>
</feature>
<dbReference type="SUPFAM" id="SSF51735">
    <property type="entry name" value="NAD(P)-binding Rossmann-fold domains"/>
    <property type="match status" value="1"/>
</dbReference>
<dbReference type="Proteomes" id="UP001138921">
    <property type="component" value="Unassembled WGS sequence"/>
</dbReference>
<organism evidence="4 5">
    <name type="scientific">Aminobacter anthyllidis</name>
    <dbReference type="NCBI Taxonomy" id="1035067"/>
    <lineage>
        <taxon>Bacteria</taxon>
        <taxon>Pseudomonadati</taxon>
        <taxon>Pseudomonadota</taxon>
        <taxon>Alphaproteobacteria</taxon>
        <taxon>Hyphomicrobiales</taxon>
        <taxon>Phyllobacteriaceae</taxon>
        <taxon>Aminobacter</taxon>
    </lineage>
</organism>
<reference evidence="4" key="1">
    <citation type="journal article" date="2021" name="Microorganisms">
        <title>Phylogenomic Reconstruction and Metabolic Potential of the Genus Aminobacter.</title>
        <authorList>
            <person name="Artuso I."/>
            <person name="Turrini P."/>
            <person name="Pirolo M."/>
            <person name="Lugli G.A."/>
            <person name="Ventura M."/>
            <person name="Visca P."/>
        </authorList>
    </citation>
    <scope>NUCLEOTIDE SEQUENCE</scope>
    <source>
        <strain evidence="4">LMG 26462</strain>
    </source>
</reference>
<accession>A0A9X1ACA6</accession>
<proteinExistence type="inferred from homology"/>
<keyword evidence="5" id="KW-1185">Reference proteome</keyword>
<reference evidence="4" key="2">
    <citation type="submission" date="2021-03" db="EMBL/GenBank/DDBJ databases">
        <authorList>
            <person name="Artuso I."/>
            <person name="Turrini P."/>
            <person name="Pirolo M."/>
            <person name="Lugli G.A."/>
            <person name="Ventura M."/>
            <person name="Visca P."/>
        </authorList>
    </citation>
    <scope>NUCLEOTIDE SEQUENCE</scope>
    <source>
        <strain evidence="4">LMG 26462</strain>
    </source>
</reference>
<name>A0A9X1ACA6_9HYPH</name>
<dbReference type="InterPro" id="IPR001509">
    <property type="entry name" value="Epimerase_deHydtase"/>
</dbReference>
<evidence type="ECO:0000313" key="4">
    <source>
        <dbReference type="EMBL" id="MBT1157208.1"/>
    </source>
</evidence>
<dbReference type="Gene3D" id="3.40.50.720">
    <property type="entry name" value="NAD(P)-binding Rossmann-like Domain"/>
    <property type="match status" value="1"/>
</dbReference>
<evidence type="ECO:0000256" key="1">
    <source>
        <dbReference type="ARBA" id="ARBA00005125"/>
    </source>
</evidence>
<sequence length="302" mass="33719">MASILVTGGLGYTGRIIVRQLAECGIHVVSYNRDYAELSTDFITCVQGELYEVPRLVRTIEKYGVDRIIHTAAMSHPDLSIDLPLTTVISNIDGTVNVMEAMRLAGIKRLVNFSSETVYGNHPEPIDERSATVPTTPYGVTKVAMEHFGRVYNDLFGLQVMALRFTEVYGPGNRMPQILRDIVKTVLRGSRFSMTSGADHLFHFIHAEDVARAAILAATTDNQLGSVFNVFGDRCWTLAESADLVRKLLPEAQIDIGPGHCHLDRQGPWDQSAAIRELGYTPRYTLEDGLSRYVEWLRVNEY</sequence>
<dbReference type="PANTHER" id="PTHR43000">
    <property type="entry name" value="DTDP-D-GLUCOSE 4,6-DEHYDRATASE-RELATED"/>
    <property type="match status" value="1"/>
</dbReference>
<dbReference type="RefSeq" id="WP_214391141.1">
    <property type="nucleotide sequence ID" value="NZ_JAFLWW010000004.1"/>
</dbReference>
<comment type="caution">
    <text evidence="4">The sequence shown here is derived from an EMBL/GenBank/DDBJ whole genome shotgun (WGS) entry which is preliminary data.</text>
</comment>
<dbReference type="Pfam" id="PF01370">
    <property type="entry name" value="Epimerase"/>
    <property type="match status" value="1"/>
</dbReference>
<dbReference type="InterPro" id="IPR036291">
    <property type="entry name" value="NAD(P)-bd_dom_sf"/>
</dbReference>
<comment type="similarity">
    <text evidence="2">Belongs to the NAD(P)-dependent epimerase/dehydratase family.</text>
</comment>
<gene>
    <name evidence="4" type="ORF">J1C56_16550</name>
</gene>
<protein>
    <submittedName>
        <fullName evidence="4">NAD(P)-dependent oxidoreductase</fullName>
    </submittedName>
</protein>